<reference evidence="2 3" key="1">
    <citation type="submission" date="2017-02" db="EMBL/GenBank/DDBJ databases">
        <authorList>
            <person name="Peterson S.W."/>
        </authorList>
    </citation>
    <scope>NUCLEOTIDE SEQUENCE [LARGE SCALE GENOMIC DNA]</scope>
    <source>
        <strain evidence="2 3">42ea</strain>
    </source>
</reference>
<dbReference type="Proteomes" id="UP000195611">
    <property type="component" value="Unassembled WGS sequence"/>
</dbReference>
<dbReference type="EMBL" id="FUKW01000043">
    <property type="protein sequence ID" value="SJN23321.1"/>
    <property type="molecule type" value="Genomic_DNA"/>
</dbReference>
<organism evidence="2 3">
    <name type="scientific">Marinilactibacillus psychrotolerans 42ea</name>
    <dbReference type="NCBI Taxonomy" id="1255609"/>
    <lineage>
        <taxon>Bacteria</taxon>
        <taxon>Bacillati</taxon>
        <taxon>Bacillota</taxon>
        <taxon>Bacilli</taxon>
        <taxon>Lactobacillales</taxon>
        <taxon>Carnobacteriaceae</taxon>
        <taxon>Marinilactibacillus</taxon>
    </lineage>
</organism>
<sequence length="58" mass="5994">MLENIKSYNNEMSKDELKEVNGGGIVAGIIIGGIATPFVLGAIAGGADEYARRKGGAR</sequence>
<dbReference type="NCBIfam" id="TIGR03949">
    <property type="entry name" value="bact_IIb_cerein"/>
    <property type="match status" value="1"/>
</dbReference>
<dbReference type="InterPro" id="IPR023991">
    <property type="entry name" value="Bacteriocin_IIb_lactobn/cerein"/>
</dbReference>
<dbReference type="AlphaFoldDB" id="A0A1R4ITW6"/>
<evidence type="ECO:0000313" key="3">
    <source>
        <dbReference type="Proteomes" id="UP000195611"/>
    </source>
</evidence>
<feature type="transmembrane region" description="Helical" evidence="1">
    <location>
        <begin position="20"/>
        <end position="44"/>
    </location>
</feature>
<evidence type="ECO:0000256" key="1">
    <source>
        <dbReference type="SAM" id="Phobius"/>
    </source>
</evidence>
<proteinExistence type="predicted"/>
<name>A0A1R4ITW6_9LACT</name>
<gene>
    <name evidence="2" type="ORF">FM115_02620</name>
</gene>
<evidence type="ECO:0008006" key="4">
    <source>
        <dbReference type="Google" id="ProtNLM"/>
    </source>
</evidence>
<accession>A0A1R4ITW6</accession>
<dbReference type="RefSeq" id="WP_087057295.1">
    <property type="nucleotide sequence ID" value="NZ_FUKW01000043.1"/>
</dbReference>
<keyword evidence="1" id="KW-0812">Transmembrane</keyword>
<keyword evidence="1" id="KW-1133">Transmembrane helix</keyword>
<keyword evidence="1" id="KW-0472">Membrane</keyword>
<protein>
    <recommendedName>
        <fullName evidence="4">Class IIb bacteriocin, lactobin A/cerein 7B family</fullName>
    </recommendedName>
</protein>
<evidence type="ECO:0000313" key="2">
    <source>
        <dbReference type="EMBL" id="SJN23321.1"/>
    </source>
</evidence>